<gene>
    <name evidence="1" type="ORF">QJS10_CPB11g00910</name>
</gene>
<accession>A0AAV9DR30</accession>
<keyword evidence="2" id="KW-1185">Reference proteome</keyword>
<evidence type="ECO:0000313" key="2">
    <source>
        <dbReference type="Proteomes" id="UP001180020"/>
    </source>
</evidence>
<proteinExistence type="predicted"/>
<reference evidence="1" key="2">
    <citation type="submission" date="2023-06" db="EMBL/GenBank/DDBJ databases">
        <authorList>
            <person name="Ma L."/>
            <person name="Liu K.-W."/>
            <person name="Li Z."/>
            <person name="Hsiao Y.-Y."/>
            <person name="Qi Y."/>
            <person name="Fu T."/>
            <person name="Tang G."/>
            <person name="Zhang D."/>
            <person name="Sun W.-H."/>
            <person name="Liu D.-K."/>
            <person name="Li Y."/>
            <person name="Chen G.-Z."/>
            <person name="Liu X.-D."/>
            <person name="Liao X.-Y."/>
            <person name="Jiang Y.-T."/>
            <person name="Yu X."/>
            <person name="Hao Y."/>
            <person name="Huang J."/>
            <person name="Zhao X.-W."/>
            <person name="Ke S."/>
            <person name="Chen Y.-Y."/>
            <person name="Wu W.-L."/>
            <person name="Hsu J.-L."/>
            <person name="Lin Y.-F."/>
            <person name="Huang M.-D."/>
            <person name="Li C.-Y."/>
            <person name="Huang L."/>
            <person name="Wang Z.-W."/>
            <person name="Zhao X."/>
            <person name="Zhong W.-Y."/>
            <person name="Peng D.-H."/>
            <person name="Ahmad S."/>
            <person name="Lan S."/>
            <person name="Zhang J.-S."/>
            <person name="Tsai W.-C."/>
            <person name="Van De Peer Y."/>
            <person name="Liu Z.-J."/>
        </authorList>
    </citation>
    <scope>NUCLEOTIDE SEQUENCE</scope>
    <source>
        <strain evidence="1">CP</strain>
        <tissue evidence="1">Leaves</tissue>
    </source>
</reference>
<name>A0AAV9DR30_ACOCL</name>
<dbReference type="Proteomes" id="UP001180020">
    <property type="component" value="Unassembled WGS sequence"/>
</dbReference>
<evidence type="ECO:0000313" key="1">
    <source>
        <dbReference type="EMBL" id="KAK1303434.1"/>
    </source>
</evidence>
<sequence>MDNVEPNQTRKTWSMSNGIQNISKLQEGDRCSKFFYAQFAARKAHNTLRKVVIPEGSEITDQRQVQQYAVEYYRDLLNKETHIPVPHLTSSHKLSEGAKSGLCVEQFNTSFIALIPKNTNASSLDQFRPISLCDMVYKLITKIFASRL</sequence>
<reference evidence="1" key="1">
    <citation type="journal article" date="2023" name="Nat. Commun.">
        <title>Diploid and tetraploid genomes of Acorus and the evolution of monocots.</title>
        <authorList>
            <person name="Ma L."/>
            <person name="Liu K.W."/>
            <person name="Li Z."/>
            <person name="Hsiao Y.Y."/>
            <person name="Qi Y."/>
            <person name="Fu T."/>
            <person name="Tang G.D."/>
            <person name="Zhang D."/>
            <person name="Sun W.H."/>
            <person name="Liu D.K."/>
            <person name="Li Y."/>
            <person name="Chen G.Z."/>
            <person name="Liu X.D."/>
            <person name="Liao X.Y."/>
            <person name="Jiang Y.T."/>
            <person name="Yu X."/>
            <person name="Hao Y."/>
            <person name="Huang J."/>
            <person name="Zhao X.W."/>
            <person name="Ke S."/>
            <person name="Chen Y.Y."/>
            <person name="Wu W.L."/>
            <person name="Hsu J.L."/>
            <person name="Lin Y.F."/>
            <person name="Huang M.D."/>
            <person name="Li C.Y."/>
            <person name="Huang L."/>
            <person name="Wang Z.W."/>
            <person name="Zhao X."/>
            <person name="Zhong W.Y."/>
            <person name="Peng D.H."/>
            <person name="Ahmad S."/>
            <person name="Lan S."/>
            <person name="Zhang J.S."/>
            <person name="Tsai W.C."/>
            <person name="Van de Peer Y."/>
            <person name="Liu Z.J."/>
        </authorList>
    </citation>
    <scope>NUCLEOTIDE SEQUENCE</scope>
    <source>
        <strain evidence="1">CP</strain>
    </source>
</reference>
<dbReference type="AlphaFoldDB" id="A0AAV9DR30"/>
<organism evidence="1 2">
    <name type="scientific">Acorus calamus</name>
    <name type="common">Sweet flag</name>
    <dbReference type="NCBI Taxonomy" id="4465"/>
    <lineage>
        <taxon>Eukaryota</taxon>
        <taxon>Viridiplantae</taxon>
        <taxon>Streptophyta</taxon>
        <taxon>Embryophyta</taxon>
        <taxon>Tracheophyta</taxon>
        <taxon>Spermatophyta</taxon>
        <taxon>Magnoliopsida</taxon>
        <taxon>Liliopsida</taxon>
        <taxon>Acoraceae</taxon>
        <taxon>Acorus</taxon>
    </lineage>
</organism>
<protein>
    <submittedName>
        <fullName evidence="1">Uncharacterized protein</fullName>
    </submittedName>
</protein>
<dbReference type="EMBL" id="JAUJYO010000011">
    <property type="protein sequence ID" value="KAK1303434.1"/>
    <property type="molecule type" value="Genomic_DNA"/>
</dbReference>
<comment type="caution">
    <text evidence="1">The sequence shown here is derived from an EMBL/GenBank/DDBJ whole genome shotgun (WGS) entry which is preliminary data.</text>
</comment>